<protein>
    <submittedName>
        <fullName evidence="1">Uncharacterized protein</fullName>
    </submittedName>
</protein>
<gene>
    <name evidence="1" type="ORF">CHK_3167</name>
</gene>
<organism evidence="1 2">
    <name type="scientific">Christensenella hongkongensis</name>
    <dbReference type="NCBI Taxonomy" id="270498"/>
    <lineage>
        <taxon>Bacteria</taxon>
        <taxon>Bacillati</taxon>
        <taxon>Bacillota</taxon>
        <taxon>Clostridia</taxon>
        <taxon>Christensenellales</taxon>
        <taxon>Christensenellaceae</taxon>
        <taxon>Christensenella</taxon>
    </lineage>
</organism>
<dbReference type="AlphaFoldDB" id="A0A0M2NAS4"/>
<proteinExistence type="predicted"/>
<dbReference type="Proteomes" id="UP000034076">
    <property type="component" value="Unassembled WGS sequence"/>
</dbReference>
<accession>A0A0M2NAS4</accession>
<name>A0A0M2NAS4_9FIRM</name>
<dbReference type="EMBL" id="LAYJ01000133">
    <property type="protein sequence ID" value="KKI49589.1"/>
    <property type="molecule type" value="Genomic_DNA"/>
</dbReference>
<dbReference type="STRING" id="270498.CHK_3167"/>
<sequence length="41" mass="4616">MYKDGMSPYNEKAFGLAVQNCVRCSQKNPPVVRRAGNIFLL</sequence>
<comment type="caution">
    <text evidence="1">The sequence shown here is derived from an EMBL/GenBank/DDBJ whole genome shotgun (WGS) entry which is preliminary data.</text>
</comment>
<evidence type="ECO:0000313" key="2">
    <source>
        <dbReference type="Proteomes" id="UP000034076"/>
    </source>
</evidence>
<keyword evidence="2" id="KW-1185">Reference proteome</keyword>
<reference evidence="1 2" key="1">
    <citation type="submission" date="2015-04" db="EMBL/GenBank/DDBJ databases">
        <title>Draft genome sequence of bacteremic isolate Catabacter hongkongensis type strain HKU16T.</title>
        <authorList>
            <person name="Lau S.K."/>
            <person name="Teng J.L."/>
            <person name="Huang Y."/>
            <person name="Curreem S.O."/>
            <person name="Tsui S.K."/>
            <person name="Woo P.C."/>
        </authorList>
    </citation>
    <scope>NUCLEOTIDE SEQUENCE [LARGE SCALE GENOMIC DNA]</scope>
    <source>
        <strain evidence="1 2">HKU16</strain>
    </source>
</reference>
<evidence type="ECO:0000313" key="1">
    <source>
        <dbReference type="EMBL" id="KKI49589.1"/>
    </source>
</evidence>